<keyword evidence="2" id="KW-0804">Transcription</keyword>
<reference evidence="4" key="2">
    <citation type="submission" date="2021-12" db="EMBL/GenBank/DDBJ databases">
        <title>Resequencing data analysis of finger millet.</title>
        <authorList>
            <person name="Hatakeyama M."/>
            <person name="Aluri S."/>
            <person name="Balachadran M.T."/>
            <person name="Sivarajan S.R."/>
            <person name="Poveda L."/>
            <person name="Shimizu-Inatsugi R."/>
            <person name="Schlapbach R."/>
            <person name="Sreeman S.M."/>
            <person name="Shimizu K.K."/>
        </authorList>
    </citation>
    <scope>NUCLEOTIDE SEQUENCE</scope>
</reference>
<dbReference type="InterPro" id="IPR005202">
    <property type="entry name" value="TF_GRAS"/>
</dbReference>
<dbReference type="EMBL" id="BQKI01000005">
    <property type="protein sequence ID" value="GJM94334.1"/>
    <property type="molecule type" value="Genomic_DNA"/>
</dbReference>
<protein>
    <submittedName>
        <fullName evidence="4">Uncharacterized protein</fullName>
    </submittedName>
</protein>
<comment type="caution">
    <text evidence="4">The sequence shown here is derived from an EMBL/GenBank/DDBJ whole genome shotgun (WGS) entry which is preliminary data.</text>
</comment>
<comment type="similarity">
    <text evidence="3">Belongs to the GRAS family.</text>
</comment>
<evidence type="ECO:0000256" key="1">
    <source>
        <dbReference type="ARBA" id="ARBA00023015"/>
    </source>
</evidence>
<evidence type="ECO:0000256" key="3">
    <source>
        <dbReference type="PROSITE-ProRule" id="PRU01191"/>
    </source>
</evidence>
<name>A0AAV5C7Y3_ELECO</name>
<feature type="region of interest" description="SAW" evidence="3">
    <location>
        <begin position="69"/>
        <end position="144"/>
    </location>
</feature>
<dbReference type="PANTHER" id="PTHR31636">
    <property type="entry name" value="OSJNBA0084A10.13 PROTEIN-RELATED"/>
    <property type="match status" value="1"/>
</dbReference>
<dbReference type="PROSITE" id="PS50985">
    <property type="entry name" value="GRAS"/>
    <property type="match status" value="1"/>
</dbReference>
<dbReference type="Pfam" id="PF03514">
    <property type="entry name" value="GRAS"/>
    <property type="match status" value="1"/>
</dbReference>
<organism evidence="4 5">
    <name type="scientific">Eleusine coracana subsp. coracana</name>
    <dbReference type="NCBI Taxonomy" id="191504"/>
    <lineage>
        <taxon>Eukaryota</taxon>
        <taxon>Viridiplantae</taxon>
        <taxon>Streptophyta</taxon>
        <taxon>Embryophyta</taxon>
        <taxon>Tracheophyta</taxon>
        <taxon>Spermatophyta</taxon>
        <taxon>Magnoliopsida</taxon>
        <taxon>Liliopsida</taxon>
        <taxon>Poales</taxon>
        <taxon>Poaceae</taxon>
        <taxon>PACMAD clade</taxon>
        <taxon>Chloridoideae</taxon>
        <taxon>Cynodonteae</taxon>
        <taxon>Eleusininae</taxon>
        <taxon>Eleusine</taxon>
    </lineage>
</organism>
<accession>A0AAV5C7Y3</accession>
<gene>
    <name evidence="4" type="primary">ga10972</name>
    <name evidence="4" type="ORF">PR202_ga10972</name>
</gene>
<sequence>MKRINPEVLVLGIVNGLYNSPFFLPRFREALFHYSSLFDMLNATVAPSHEDRILIEKYLLGADVLNVIACEGTERIERPESYKRWQVRSLNAGFKQLPINEEILQRSIEGIKKYYHDDFVIDKDMGWLLQGWKGRIIHALSSWKS</sequence>
<keyword evidence="5" id="KW-1185">Reference proteome</keyword>
<evidence type="ECO:0000313" key="5">
    <source>
        <dbReference type="Proteomes" id="UP001054889"/>
    </source>
</evidence>
<dbReference type="AlphaFoldDB" id="A0AAV5C7Y3"/>
<evidence type="ECO:0000256" key="2">
    <source>
        <dbReference type="ARBA" id="ARBA00023163"/>
    </source>
</evidence>
<proteinExistence type="inferred from homology"/>
<keyword evidence="1" id="KW-0805">Transcription regulation</keyword>
<dbReference type="Proteomes" id="UP001054889">
    <property type="component" value="Unassembled WGS sequence"/>
</dbReference>
<evidence type="ECO:0000313" key="4">
    <source>
        <dbReference type="EMBL" id="GJM94334.1"/>
    </source>
</evidence>
<reference evidence="4" key="1">
    <citation type="journal article" date="2018" name="DNA Res.">
        <title>Multiple hybrid de novo genome assembly of finger millet, an orphan allotetraploid crop.</title>
        <authorList>
            <person name="Hatakeyama M."/>
            <person name="Aluri S."/>
            <person name="Balachadran M.T."/>
            <person name="Sivarajan S.R."/>
            <person name="Patrignani A."/>
            <person name="Gruter S."/>
            <person name="Poveda L."/>
            <person name="Shimizu-Inatsugi R."/>
            <person name="Baeten J."/>
            <person name="Francoijs K.J."/>
            <person name="Nataraja K.N."/>
            <person name="Reddy Y.A.N."/>
            <person name="Phadnis S."/>
            <person name="Ravikumar R.L."/>
            <person name="Schlapbach R."/>
            <person name="Sreeman S.M."/>
            <person name="Shimizu K.K."/>
        </authorList>
    </citation>
    <scope>NUCLEOTIDE SEQUENCE</scope>
</reference>
<comment type="caution">
    <text evidence="3">Lacks conserved residue(s) required for the propagation of feature annotation.</text>
</comment>